<accession>A0A074TC15</accession>
<dbReference type="InterPro" id="IPR051532">
    <property type="entry name" value="Ester_Hydrolysis_Enzymes"/>
</dbReference>
<keyword evidence="3" id="KW-1185">Reference proteome</keyword>
<dbReference type="eggNOG" id="COG2755">
    <property type="taxonomic scope" value="Bacteria"/>
</dbReference>
<dbReference type="Pfam" id="PF13472">
    <property type="entry name" value="Lipase_GDSL_2"/>
    <property type="match status" value="1"/>
</dbReference>
<feature type="domain" description="SGNH hydrolase-type esterase" evidence="1">
    <location>
        <begin position="30"/>
        <end position="204"/>
    </location>
</feature>
<dbReference type="RefSeq" id="WP_038066719.1">
    <property type="nucleotide sequence ID" value="NZ_FOVB01000007.1"/>
</dbReference>
<evidence type="ECO:0000313" key="2">
    <source>
        <dbReference type="EMBL" id="KEP69306.1"/>
    </source>
</evidence>
<dbReference type="InterPro" id="IPR013830">
    <property type="entry name" value="SGNH_hydro"/>
</dbReference>
<evidence type="ECO:0000313" key="3">
    <source>
        <dbReference type="Proteomes" id="UP000027725"/>
    </source>
</evidence>
<dbReference type="Gene3D" id="3.40.50.1110">
    <property type="entry name" value="SGNH hydrolase"/>
    <property type="match status" value="1"/>
</dbReference>
<name>A0A074TC15_9RHOB</name>
<comment type="caution">
    <text evidence="2">The sequence shown here is derived from an EMBL/GenBank/DDBJ whole genome shotgun (WGS) entry which is preliminary data.</text>
</comment>
<sequence>MTRWMCLALSLGLLSACGRGVPDGARVVVAGDSIMAWNRGSGGSVADVLQQELREPVGDVSLSLARITSGRGAFNIPNQLESVRAQWVVLDGGANDLSGQCECSDCGPVLDRLISEDGKRGAIPSLVADLRARGARVIWADYYTAPRYAGTACEAPYQVLEDRLSRMAGADAGVTLVDLDEAFSPEDPSLFASDRIHPSPKGSALIAAQIAPILR</sequence>
<dbReference type="EMBL" id="JHEH01000015">
    <property type="protein sequence ID" value="KEP69306.1"/>
    <property type="molecule type" value="Genomic_DNA"/>
</dbReference>
<dbReference type="InterPro" id="IPR036514">
    <property type="entry name" value="SGNH_hydro_sf"/>
</dbReference>
<dbReference type="AlphaFoldDB" id="A0A074TC15"/>
<gene>
    <name evidence="2" type="ORF">DL1_04450</name>
</gene>
<reference evidence="2 3" key="1">
    <citation type="submission" date="2014-03" db="EMBL/GenBank/DDBJ databases">
        <title>The draft genome sequence of Thioclava dalianensis DLFJ1-1.</title>
        <authorList>
            <person name="Lai Q."/>
            <person name="Shao Z."/>
        </authorList>
    </citation>
    <scope>NUCLEOTIDE SEQUENCE [LARGE SCALE GENOMIC DNA]</scope>
    <source>
        <strain evidence="2 3">DLFJ1-1</strain>
    </source>
</reference>
<proteinExistence type="predicted"/>
<dbReference type="PANTHER" id="PTHR30383:SF5">
    <property type="entry name" value="SGNH HYDROLASE-TYPE ESTERASE DOMAIN-CONTAINING PROTEIN"/>
    <property type="match status" value="1"/>
</dbReference>
<dbReference type="STRING" id="1185766.SAMN05216224_10728"/>
<dbReference type="OrthoDB" id="7840049at2"/>
<dbReference type="Proteomes" id="UP000027725">
    <property type="component" value="Unassembled WGS sequence"/>
</dbReference>
<evidence type="ECO:0000259" key="1">
    <source>
        <dbReference type="Pfam" id="PF13472"/>
    </source>
</evidence>
<dbReference type="PANTHER" id="PTHR30383">
    <property type="entry name" value="THIOESTERASE 1/PROTEASE 1/LYSOPHOSPHOLIPASE L1"/>
    <property type="match status" value="1"/>
</dbReference>
<dbReference type="CDD" id="cd00229">
    <property type="entry name" value="SGNH_hydrolase"/>
    <property type="match status" value="1"/>
</dbReference>
<organism evidence="2 3">
    <name type="scientific">Thioclava dalianensis</name>
    <dbReference type="NCBI Taxonomy" id="1185766"/>
    <lineage>
        <taxon>Bacteria</taxon>
        <taxon>Pseudomonadati</taxon>
        <taxon>Pseudomonadota</taxon>
        <taxon>Alphaproteobacteria</taxon>
        <taxon>Rhodobacterales</taxon>
        <taxon>Paracoccaceae</taxon>
        <taxon>Thioclava</taxon>
    </lineage>
</organism>
<dbReference type="GO" id="GO:0004622">
    <property type="term" value="F:phosphatidylcholine lysophospholipase activity"/>
    <property type="evidence" value="ECO:0007669"/>
    <property type="project" value="TreeGrafter"/>
</dbReference>
<protein>
    <submittedName>
        <fullName evidence="2">GDSL family lipase</fullName>
    </submittedName>
</protein>
<dbReference type="PROSITE" id="PS51257">
    <property type="entry name" value="PROKAR_LIPOPROTEIN"/>
    <property type="match status" value="1"/>
</dbReference>
<dbReference type="SUPFAM" id="SSF52266">
    <property type="entry name" value="SGNH hydrolase"/>
    <property type="match status" value="1"/>
</dbReference>